<evidence type="ECO:0000313" key="2">
    <source>
        <dbReference type="EMBL" id="AAD12270.1"/>
    </source>
</evidence>
<dbReference type="GeneID" id="5141267"/>
<dbReference type="EMBL" id="DQ665917">
    <property type="protein sequence ID" value="AAD12270.1"/>
    <property type="molecule type" value="Genomic_DNA"/>
</dbReference>
<evidence type="ECO:0000256" key="1">
    <source>
        <dbReference type="SAM" id="MobiDB-lite"/>
    </source>
</evidence>
<protein>
    <submittedName>
        <fullName evidence="2">ORF73</fullName>
    </submittedName>
</protein>
<reference evidence="2 3" key="1">
    <citation type="journal article" date="1999" name="J. Cancer Res. Clin. Oncol.">
        <title>Genomic studies of the Lucke tumor herpesvirus (RaHV-1).</title>
        <authorList>
            <person name="Davison A.J."/>
            <person name="Sauerbier W."/>
            <person name="Dolan A."/>
            <person name="Addison C."/>
            <person name="McKinnell R.G."/>
        </authorList>
    </citation>
    <scope>NUCLEOTIDE SEQUENCE [LARGE SCALE GENOMIC DNA]</scope>
    <source>
        <strain evidence="2 3">McKinnell</strain>
    </source>
</reference>
<sequence>MQAIDGAQGHNMTLRRPALLYDSFPTDDVVLNQPSAVYFLSFTRAELTVSQARMEMCFGALQDYKRDLFELFLFLVHTHGGQILCLLHEPKLVEGQERDLSPYLRCMLAGGVTLLFVLHHDSSRGLTTHEPPEPASPHSCDPEVQSFVAQLMQADGASFDMALARSVKKLICYKRRLVGFNRLVLKAACQRDMVELFQYMDWFQNRTVGQVPLKMIKEYNGAAGYTDGYSAQSKWNFLDGGFGIAMLRDYVHKYFEHEWRTSSNTSAAGGEEDWNGSEHDHPTCEGEPCFDDASKCIVASLAQLRLENVRRCPIIHRHLLNHPGCSLDDWSARAAACSAVDGARDRIRVSERLLTFVYPLSELFTGGEPTRYHNLLLHRYPRLPAESVNSNRPHEWKMITMNGGRSAVYGAAEDVNYDPDAQFRIIFPQYNNVRDLLRLVTDRMAAHALVLRMLITDTPVDRAPRLLYRALAHRLRNRNVIEGLCTRSETAFADTLKLYYAGMMRKLFVEQFGSTRLPQAVVTFHYVIANTSVRWRVGRIMIINCAPPGVGKSFAVKLIQKLFAETELVHILSSFTQASFKYTPEPNVIRTVVLEDVGFNCDTIRNSKNENANLPSTFKNMLDNSCLPAMAPGKKETKTETSIVTREYNAVHNVGFVWNSNSQDIFTTAVLDRAVVFDESANYSSKRQRAPPNTPVLAYYSKADSVITDLCNRGGLCEYAHRCMLRQHIFQTMVGLLSPTALSVLPQHDVVLLAARELYKRKYPSVAGSHSDTRARLATAVHDLAFQKAAFLASTFVWDYWTPPWAPPNCTEAERLGALAQLGLQEIIAECVAVYHLVFAECVLESVPMVMDHEVSSILKVAHDVLYSALGRSYFLEDGAEHAVVRLEDSNVHSYNYLTNTHSKKTLSQLTRVRVPVMRSDFLSSDPLFREIRSAALPGNVSYTHQLALSWESLLSQLCFFWADDVRSTWIRVGRICADHNCLTQATASFGYTPASTMERAILTAVSRIARFELYYDNDGNSITLSPRADGFCAAYLRSLPPAQRVTMAPTDYPTAREQALVPDTGVGDEWKLHLCQMSADQSSLSDIFAREFSTGFAGGLTVLEGAYISTIDPPRTITMPPVMPPERISSAAEQHLADTVFTHENGTITLLEGWEYTVAARAWLSYLVPDTQPDQQRSAHLASCMRARYLGGGTSRPISELYGYAPIPYSGAEQDRVRTTPQSAARRGSPRRSAPMKRMREEEELPAKNNTRVAYMAKLFASRFFAES</sequence>
<organism evidence="3">
    <name type="scientific">Ranid herpesvirus 1</name>
    <name type="common">Lucke tumor herpesvirus</name>
    <dbReference type="NCBI Taxonomy" id="85655"/>
    <lineage>
        <taxon>Viruses</taxon>
        <taxon>Duplodnaviria</taxon>
        <taxon>Heunggongvirae</taxon>
        <taxon>Peploviricota</taxon>
        <taxon>Herviviricetes</taxon>
        <taxon>Herpesvirales</taxon>
        <taxon>Alloherpesviridae</taxon>
        <taxon>Batravirus</taxon>
        <taxon>Batravirus ranidallo1</taxon>
    </lineage>
</organism>
<evidence type="ECO:0000313" key="3">
    <source>
        <dbReference type="Proteomes" id="UP000011238"/>
    </source>
</evidence>
<feature type="compositionally biased region" description="Basic residues" evidence="1">
    <location>
        <begin position="1229"/>
        <end position="1238"/>
    </location>
</feature>
<dbReference type="Proteomes" id="UP000011238">
    <property type="component" value="Segment"/>
</dbReference>
<dbReference type="RefSeq" id="YP_656728.1">
    <property type="nucleotide sequence ID" value="NC_008211.1"/>
</dbReference>
<proteinExistence type="predicted"/>
<name>Q9YQZ5_9VIRU</name>
<feature type="region of interest" description="Disordered" evidence="1">
    <location>
        <begin position="1213"/>
        <end position="1248"/>
    </location>
</feature>
<keyword evidence="3" id="KW-1185">Reference proteome</keyword>
<reference evidence="2 3" key="2">
    <citation type="journal article" date="2006" name="J. Gen. Virol.">
        <title>Genome sequences of two frog herpesviruses.</title>
        <authorList>
            <person name="Davison A.J."/>
            <person name="Cunningham C."/>
            <person name="Sauerbier W."/>
            <person name="McKinnell R.G."/>
        </authorList>
    </citation>
    <scope>NUCLEOTIDE SEQUENCE [LARGE SCALE GENOMIC DNA]</scope>
    <source>
        <strain evidence="2 3">McKinnell</strain>
    </source>
</reference>
<dbReference type="KEGG" id="vg:5141267"/>
<accession>Q9YQZ5</accession>